<dbReference type="Gene3D" id="2.160.20.80">
    <property type="entry name" value="E3 ubiquitin-protein ligase SopA"/>
    <property type="match status" value="1"/>
</dbReference>
<keyword evidence="1" id="KW-0472">Membrane</keyword>
<reference evidence="3" key="1">
    <citation type="submission" date="2016-10" db="EMBL/GenBank/DDBJ databases">
        <authorList>
            <person name="Varghese N."/>
            <person name="Submissions S."/>
        </authorList>
    </citation>
    <scope>NUCLEOTIDE SEQUENCE [LARGE SCALE GENOMIC DNA]</scope>
    <source>
        <strain evidence="3">IBRC-M 10655</strain>
    </source>
</reference>
<dbReference type="Proteomes" id="UP000199651">
    <property type="component" value="Unassembled WGS sequence"/>
</dbReference>
<dbReference type="RefSeq" id="WP_091372131.1">
    <property type="nucleotide sequence ID" value="NZ_FNDV01000002.1"/>
</dbReference>
<evidence type="ECO:0000313" key="2">
    <source>
        <dbReference type="EMBL" id="SDO50425.1"/>
    </source>
</evidence>
<sequence>MKSTSASRELVSILLILLAGLALWRATAIAGWIDWPAFLGWIWRHGLLIALINAALIAVVLACRLLGIGRPGKTPPRLTWWMVAIAAAIVAGVTWGSTSWLLSEAIRATDPAAARVDAIKTGLSIGAATAGIFALLLAVRRQWHQEAAAADLSHDAGEKRITEQYTKAVEQLGSDKAHVRLGGLYALERVAQNNPAQRQTIVNVLCAYLRMPYTLPGEPLDDCADNDVISLYNERIQEREVRLAAQRLLKQHLTPQPEDMFWEEIDLDLTGAALINFQLVGAHVRTAMFTGASFHEGAYFIKTTFTFGPGFSGARFHSSANFVDCTFNRGGSFGDAQFSGMTLFRQSIFMGPALFIGATFADEAHFAGVKFTEGVQLDAAQFSGRANFSNATFSGECGFVGTIFDGPANFVGTTFNGDDPWLHSATFTLGTPREVLKVIQLHEKAATNEAATEGR</sequence>
<feature type="transmembrane region" description="Helical" evidence="1">
    <location>
        <begin position="118"/>
        <end position="139"/>
    </location>
</feature>
<keyword evidence="1" id="KW-1133">Transmembrane helix</keyword>
<dbReference type="SUPFAM" id="SSF141571">
    <property type="entry name" value="Pentapeptide repeat-like"/>
    <property type="match status" value="1"/>
</dbReference>
<dbReference type="InterPro" id="IPR001646">
    <property type="entry name" value="5peptide_repeat"/>
</dbReference>
<evidence type="ECO:0000256" key="1">
    <source>
        <dbReference type="SAM" id="Phobius"/>
    </source>
</evidence>
<protein>
    <submittedName>
        <fullName evidence="2">Pentapeptide repeat-containing protein</fullName>
    </submittedName>
</protein>
<feature type="transmembrane region" description="Helical" evidence="1">
    <location>
        <begin position="46"/>
        <end position="66"/>
    </location>
</feature>
<accession>A0A1H0K2Z9</accession>
<organism evidence="2 3">
    <name type="scientific">Actinokineospora alba</name>
    <dbReference type="NCBI Taxonomy" id="504798"/>
    <lineage>
        <taxon>Bacteria</taxon>
        <taxon>Bacillati</taxon>
        <taxon>Actinomycetota</taxon>
        <taxon>Actinomycetes</taxon>
        <taxon>Pseudonocardiales</taxon>
        <taxon>Pseudonocardiaceae</taxon>
        <taxon>Actinokineospora</taxon>
    </lineage>
</organism>
<dbReference type="AlphaFoldDB" id="A0A1H0K2Z9"/>
<dbReference type="Pfam" id="PF13576">
    <property type="entry name" value="Pentapeptide_3"/>
    <property type="match status" value="2"/>
</dbReference>
<feature type="transmembrane region" description="Helical" evidence="1">
    <location>
        <begin position="78"/>
        <end position="98"/>
    </location>
</feature>
<evidence type="ECO:0000313" key="3">
    <source>
        <dbReference type="Proteomes" id="UP000199651"/>
    </source>
</evidence>
<proteinExistence type="predicted"/>
<dbReference type="EMBL" id="FNJB01000003">
    <property type="protein sequence ID" value="SDO50425.1"/>
    <property type="molecule type" value="Genomic_DNA"/>
</dbReference>
<keyword evidence="1" id="KW-0812">Transmembrane</keyword>
<gene>
    <name evidence="2" type="ORF">SAMN05192558_103319</name>
</gene>
<dbReference type="OrthoDB" id="8440251at2"/>
<dbReference type="STRING" id="504798.SAMN05421871_102730"/>
<keyword evidence="3" id="KW-1185">Reference proteome</keyword>
<name>A0A1H0K2Z9_9PSEU</name>